<dbReference type="AlphaFoldDB" id="A0A1J1IMB1"/>
<dbReference type="OrthoDB" id="427924at2759"/>
<name>A0A1J1IMB1_9DIPT</name>
<evidence type="ECO:0000256" key="1">
    <source>
        <dbReference type="PROSITE-ProRule" id="PRU00042"/>
    </source>
</evidence>
<keyword evidence="1" id="KW-0479">Metal-binding</keyword>
<dbReference type="PROSITE" id="PS50157">
    <property type="entry name" value="ZINC_FINGER_C2H2_2"/>
    <property type="match status" value="1"/>
</dbReference>
<keyword evidence="1" id="KW-0863">Zinc-finger</keyword>
<proteinExistence type="predicted"/>
<dbReference type="Proteomes" id="UP000183832">
    <property type="component" value="Unassembled WGS sequence"/>
</dbReference>
<sequence length="217" mass="23963">MTDSFLLVKGIEKFHQCNLCPSMLSSAIGLKIHMQHKHSGLKTTQLPCQPDDPSKKTTGTSTENVAGAAESDLVKPSPSENSSDTDSELNNTVVAAQVEPVFVPAEPVVVPDEPVPGIVRPPSVHQQPVPVRPRPLIAYELDNNADPEYEYSFTATTPHSVKEFSNVRVQTRPIQRCPRCGILIHFGFDCPAINAICRLCNQKGHYQYHKNLTDFYT</sequence>
<reference evidence="4 5" key="1">
    <citation type="submission" date="2015-04" db="EMBL/GenBank/DDBJ databases">
        <authorList>
            <person name="Syromyatnikov M.Y."/>
            <person name="Popov V.N."/>
        </authorList>
    </citation>
    <scope>NUCLEOTIDE SEQUENCE [LARGE SCALE GENOMIC DNA]</scope>
</reference>
<keyword evidence="1" id="KW-0862">Zinc</keyword>
<feature type="compositionally biased region" description="Polar residues" evidence="2">
    <location>
        <begin position="78"/>
        <end position="88"/>
    </location>
</feature>
<evidence type="ECO:0000313" key="5">
    <source>
        <dbReference type="Proteomes" id="UP000183832"/>
    </source>
</evidence>
<accession>A0A1J1IMB1</accession>
<evidence type="ECO:0000259" key="3">
    <source>
        <dbReference type="PROSITE" id="PS50157"/>
    </source>
</evidence>
<dbReference type="EMBL" id="CVRI01000055">
    <property type="protein sequence ID" value="CRL01381.1"/>
    <property type="molecule type" value="Genomic_DNA"/>
</dbReference>
<organism evidence="4 5">
    <name type="scientific">Clunio marinus</name>
    <dbReference type="NCBI Taxonomy" id="568069"/>
    <lineage>
        <taxon>Eukaryota</taxon>
        <taxon>Metazoa</taxon>
        <taxon>Ecdysozoa</taxon>
        <taxon>Arthropoda</taxon>
        <taxon>Hexapoda</taxon>
        <taxon>Insecta</taxon>
        <taxon>Pterygota</taxon>
        <taxon>Neoptera</taxon>
        <taxon>Endopterygota</taxon>
        <taxon>Diptera</taxon>
        <taxon>Nematocera</taxon>
        <taxon>Chironomoidea</taxon>
        <taxon>Chironomidae</taxon>
        <taxon>Clunio</taxon>
    </lineage>
</organism>
<feature type="region of interest" description="Disordered" evidence="2">
    <location>
        <begin position="42"/>
        <end position="88"/>
    </location>
</feature>
<dbReference type="InterPro" id="IPR013087">
    <property type="entry name" value="Znf_C2H2_type"/>
</dbReference>
<feature type="domain" description="C2H2-type" evidence="3">
    <location>
        <begin position="15"/>
        <end position="43"/>
    </location>
</feature>
<dbReference type="GO" id="GO:0008270">
    <property type="term" value="F:zinc ion binding"/>
    <property type="evidence" value="ECO:0007669"/>
    <property type="project" value="UniProtKB-KW"/>
</dbReference>
<keyword evidence="5" id="KW-1185">Reference proteome</keyword>
<dbReference type="PROSITE" id="PS00028">
    <property type="entry name" value="ZINC_FINGER_C2H2_1"/>
    <property type="match status" value="1"/>
</dbReference>
<gene>
    <name evidence="4" type="ORF">CLUMA_CG014849</name>
</gene>
<evidence type="ECO:0000313" key="4">
    <source>
        <dbReference type="EMBL" id="CRL01381.1"/>
    </source>
</evidence>
<protein>
    <submittedName>
        <fullName evidence="4">CLUMA_CG014849, isoform A</fullName>
    </submittedName>
</protein>
<evidence type="ECO:0000256" key="2">
    <source>
        <dbReference type="SAM" id="MobiDB-lite"/>
    </source>
</evidence>